<keyword evidence="13 19" id="KW-1133">Transmembrane helix</keyword>
<dbReference type="GO" id="GO:0016757">
    <property type="term" value="F:glycosyltransferase activity"/>
    <property type="evidence" value="ECO:0007669"/>
    <property type="project" value="UniProtKB-KW"/>
</dbReference>
<dbReference type="CDD" id="cd06855">
    <property type="entry name" value="GT_GPT_euk"/>
    <property type="match status" value="1"/>
</dbReference>
<comment type="pathway">
    <text evidence="3">Protein modification; protein glycosylation.</text>
</comment>
<dbReference type="EC" id="2.7.8.15" evidence="5"/>
<feature type="transmembrane region" description="Helical" evidence="19">
    <location>
        <begin position="323"/>
        <end position="347"/>
    </location>
</feature>
<evidence type="ECO:0000256" key="3">
    <source>
        <dbReference type="ARBA" id="ARBA00004922"/>
    </source>
</evidence>
<evidence type="ECO:0000256" key="1">
    <source>
        <dbReference type="ARBA" id="ARBA00001946"/>
    </source>
</evidence>
<dbReference type="PANTHER" id="PTHR10571:SF0">
    <property type="entry name" value="UDP-N-ACETYLGLUCOSAMINE--DOLICHYL-PHOSPHATE N-ACETYLGLUCOSAMINEPHOSPHOTRANSFERASE"/>
    <property type="match status" value="1"/>
</dbReference>
<keyword evidence="9 19" id="KW-0812">Transmembrane</keyword>
<dbReference type="UniPathway" id="UPA00378"/>
<dbReference type="Proteomes" id="UP000007752">
    <property type="component" value="Chromosome 7"/>
</dbReference>
<evidence type="ECO:0000256" key="2">
    <source>
        <dbReference type="ARBA" id="ARBA00004477"/>
    </source>
</evidence>
<evidence type="ECO:0000256" key="16">
    <source>
        <dbReference type="ARBA" id="ARBA00033238"/>
    </source>
</evidence>
<feature type="transmembrane region" description="Helical" evidence="19">
    <location>
        <begin position="50"/>
        <end position="68"/>
    </location>
</feature>
<evidence type="ECO:0000256" key="17">
    <source>
        <dbReference type="ARBA" id="ARBA00044717"/>
    </source>
</evidence>
<evidence type="ECO:0000313" key="20">
    <source>
        <dbReference type="EMBL" id="EAZ40970.1"/>
    </source>
</evidence>
<gene>
    <name evidence="20" type="ORF">OsJ_25452</name>
</gene>
<comment type="catalytic activity">
    <reaction evidence="18">
        <text>a di-trans,poly-cis-dolichyl phosphate + UDP-N-acetyl-alpha-D-glucosamine = an N-acetyl-alpha-D-glucosaminyl-diphospho-di-trans,poly-cis-dolichol + UMP</text>
        <dbReference type="Rhea" id="RHEA:13289"/>
        <dbReference type="Rhea" id="RHEA-COMP:19498"/>
        <dbReference type="Rhea" id="RHEA-COMP:19507"/>
        <dbReference type="ChEBI" id="CHEBI:57683"/>
        <dbReference type="ChEBI" id="CHEBI:57705"/>
        <dbReference type="ChEBI" id="CHEBI:57865"/>
        <dbReference type="ChEBI" id="CHEBI:58427"/>
        <dbReference type="EC" id="2.7.8.15"/>
    </reaction>
    <physiologicalReaction direction="left-to-right" evidence="18">
        <dbReference type="Rhea" id="RHEA:13290"/>
    </physiologicalReaction>
</comment>
<evidence type="ECO:0000256" key="7">
    <source>
        <dbReference type="ARBA" id="ARBA00022676"/>
    </source>
</evidence>
<evidence type="ECO:0000256" key="9">
    <source>
        <dbReference type="ARBA" id="ARBA00022692"/>
    </source>
</evidence>
<dbReference type="InterPro" id="IPR033895">
    <property type="entry name" value="GPT"/>
</dbReference>
<dbReference type="GO" id="GO:0003975">
    <property type="term" value="F:UDP-N-acetylglucosamine-dolichyl-phosphate N-acetylglucosaminephosphotransferase activity"/>
    <property type="evidence" value="ECO:0007669"/>
    <property type="project" value="UniProtKB-EC"/>
</dbReference>
<dbReference type="PANTHER" id="PTHR10571">
    <property type="entry name" value="UDP-N-ACETYLGLUCOSAMINE--DOLICHYL-PHOSPHATE N-ACETYLGLUCOSAMINEPHOSPHOTRANSFERASE"/>
    <property type="match status" value="1"/>
</dbReference>
<keyword evidence="14 19" id="KW-0472">Membrane</keyword>
<keyword evidence="11" id="KW-0256">Endoplasmic reticulum</keyword>
<comment type="cofactor">
    <cofactor evidence="1">
        <name>Mg(2+)</name>
        <dbReference type="ChEBI" id="CHEBI:18420"/>
    </cofactor>
</comment>
<proteinExistence type="inferred from homology"/>
<reference evidence="20" key="1">
    <citation type="journal article" date="2005" name="PLoS Biol.">
        <title>The genomes of Oryza sativa: a history of duplications.</title>
        <authorList>
            <person name="Yu J."/>
            <person name="Wang J."/>
            <person name="Lin W."/>
            <person name="Li S."/>
            <person name="Li H."/>
            <person name="Zhou J."/>
            <person name="Ni P."/>
            <person name="Dong W."/>
            <person name="Hu S."/>
            <person name="Zeng C."/>
            <person name="Zhang J."/>
            <person name="Zhang Y."/>
            <person name="Li R."/>
            <person name="Xu Z."/>
            <person name="Li S."/>
            <person name="Li X."/>
            <person name="Zheng H."/>
            <person name="Cong L."/>
            <person name="Lin L."/>
            <person name="Yin J."/>
            <person name="Geng J."/>
            <person name="Li G."/>
            <person name="Shi J."/>
            <person name="Liu J."/>
            <person name="Lv H."/>
            <person name="Li J."/>
            <person name="Wang J."/>
            <person name="Deng Y."/>
            <person name="Ran L."/>
            <person name="Shi X."/>
            <person name="Wang X."/>
            <person name="Wu Q."/>
            <person name="Li C."/>
            <person name="Ren X."/>
            <person name="Wang J."/>
            <person name="Wang X."/>
            <person name="Li D."/>
            <person name="Liu D."/>
            <person name="Zhang X."/>
            <person name="Ji Z."/>
            <person name="Zhao W."/>
            <person name="Sun Y."/>
            <person name="Zhang Z."/>
            <person name="Bao J."/>
            <person name="Han Y."/>
            <person name="Dong L."/>
            <person name="Ji J."/>
            <person name="Chen P."/>
            <person name="Wu S."/>
            <person name="Liu J."/>
            <person name="Xiao Y."/>
            <person name="Bu D."/>
            <person name="Tan J."/>
            <person name="Yang L."/>
            <person name="Ye C."/>
            <person name="Zhang J."/>
            <person name="Xu J."/>
            <person name="Zhou Y."/>
            <person name="Yu Y."/>
            <person name="Zhang B."/>
            <person name="Zhuang S."/>
            <person name="Wei H."/>
            <person name="Liu B."/>
            <person name="Lei M."/>
            <person name="Yu H."/>
            <person name="Li Y."/>
            <person name="Xu H."/>
            <person name="Wei S."/>
            <person name="He X."/>
            <person name="Fang L."/>
            <person name="Zhang Z."/>
            <person name="Zhang Y."/>
            <person name="Huang X."/>
            <person name="Su Z."/>
            <person name="Tong W."/>
            <person name="Li J."/>
            <person name="Tong Z."/>
            <person name="Li S."/>
            <person name="Ye J."/>
            <person name="Wang L."/>
            <person name="Fang L."/>
            <person name="Lei T."/>
            <person name="Chen C."/>
            <person name="Chen H."/>
            <person name="Xu Z."/>
            <person name="Li H."/>
            <person name="Huang H."/>
            <person name="Zhang F."/>
            <person name="Xu H."/>
            <person name="Li N."/>
            <person name="Zhao C."/>
            <person name="Li S."/>
            <person name="Dong L."/>
            <person name="Huang Y."/>
            <person name="Li L."/>
            <person name="Xi Y."/>
            <person name="Qi Q."/>
            <person name="Li W."/>
            <person name="Zhang B."/>
            <person name="Hu W."/>
            <person name="Zhang Y."/>
            <person name="Tian X."/>
            <person name="Jiao Y."/>
            <person name="Liang X."/>
            <person name="Jin J."/>
            <person name="Gao L."/>
            <person name="Zheng W."/>
            <person name="Hao B."/>
            <person name="Liu S."/>
            <person name="Wang W."/>
            <person name="Yuan L."/>
            <person name="Cao M."/>
            <person name="McDermott J."/>
            <person name="Samudrala R."/>
            <person name="Wang J."/>
            <person name="Wong G.K."/>
            <person name="Yang H."/>
        </authorList>
    </citation>
    <scope>NUCLEOTIDE SEQUENCE [LARGE SCALE GENOMIC DNA]</scope>
</reference>
<comment type="similarity">
    <text evidence="4">Belongs to the glycosyltransferase 4 family.</text>
</comment>
<comment type="subcellular location">
    <subcellularLocation>
        <location evidence="2">Endoplasmic reticulum membrane</location>
        <topology evidence="2">Multi-pass membrane protein</topology>
    </subcellularLocation>
</comment>
<comment type="function">
    <text evidence="17">UDP-N-acetylglucosamine--dolichyl-phosphate N-acetylglucosaminephosphotransferase that operates in the biosynthetic pathway of dolichol-linked oligosaccharides, the glycan precursors employed in protein asparagine (N)-glycosylation. The assembly of dolichol-linked oligosaccharides begins on the cytosolic side of the endoplasmic reticulum membrane and finishes in its lumen. The sequential addition of sugars to dolichol pyrophosphate produces dolichol-linked oligosaccharides containing fourteen sugars, including two GlcNAcs, nine mannoses and three glucoses. Once assembled, the oligosaccharide is transferred from the lipid to nascent proteins by oligosaccharyltransferases. Catalyzes the initial step of dolichol-linked oligosaccharide biosynthesis, transfering GlcNAc-1-P from cytosolic UDP-GlcNAc onto the carrier lipid dolichyl phosphate (P-dolichol), yielding GlcNAc-P-P-dolichol embedded in the cytoplasmic leaflet of the endoplasmic reticulum membrane.</text>
</comment>
<feature type="transmembrane region" description="Helical" evidence="19">
    <location>
        <begin position="158"/>
        <end position="177"/>
    </location>
</feature>
<evidence type="ECO:0000256" key="12">
    <source>
        <dbReference type="ARBA" id="ARBA00022842"/>
    </source>
</evidence>
<accession>A3BN31</accession>
<evidence type="ECO:0000256" key="15">
    <source>
        <dbReference type="ARBA" id="ARBA00029567"/>
    </source>
</evidence>
<keyword evidence="12" id="KW-0460">Magnesium</keyword>
<dbReference type="GO" id="GO:0005789">
    <property type="term" value="C:endoplasmic reticulum membrane"/>
    <property type="evidence" value="ECO:0007669"/>
    <property type="project" value="UniProtKB-SubCell"/>
</dbReference>
<evidence type="ECO:0000256" key="6">
    <source>
        <dbReference type="ARBA" id="ARBA00017659"/>
    </source>
</evidence>
<evidence type="ECO:0000256" key="13">
    <source>
        <dbReference type="ARBA" id="ARBA00022989"/>
    </source>
</evidence>
<evidence type="ECO:0000256" key="4">
    <source>
        <dbReference type="ARBA" id="ARBA00009317"/>
    </source>
</evidence>
<feature type="transmembrane region" description="Helical" evidence="19">
    <location>
        <begin position="80"/>
        <end position="105"/>
    </location>
</feature>
<feature type="transmembrane region" description="Helical" evidence="19">
    <location>
        <begin position="218"/>
        <end position="239"/>
    </location>
</feature>
<feature type="transmembrane region" description="Helical" evidence="19">
    <location>
        <begin position="189"/>
        <end position="206"/>
    </location>
</feature>
<protein>
    <recommendedName>
        <fullName evidence="6">UDP-N-acetylglucosamine--dolichyl-phosphate N-acetylglucosaminephosphotransferase</fullName>
        <ecNumber evidence="5">2.7.8.15</ecNumber>
    </recommendedName>
    <alternativeName>
        <fullName evidence="15">GlcNAc-1-P transferase</fullName>
    </alternativeName>
    <alternativeName>
        <fullName evidence="16">N-acetylglucosamine-1-phosphate transferase</fullName>
    </alternativeName>
</protein>
<evidence type="ECO:0000256" key="5">
    <source>
        <dbReference type="ARBA" id="ARBA00013225"/>
    </source>
</evidence>
<keyword evidence="7" id="KW-0328">Glycosyltransferase</keyword>
<dbReference type="InterPro" id="IPR000715">
    <property type="entry name" value="Glycosyl_transferase_4"/>
</dbReference>
<evidence type="ECO:0000256" key="19">
    <source>
        <dbReference type="SAM" id="Phobius"/>
    </source>
</evidence>
<dbReference type="GO" id="GO:0046872">
    <property type="term" value="F:metal ion binding"/>
    <property type="evidence" value="ECO:0007669"/>
    <property type="project" value="UniProtKB-KW"/>
</dbReference>
<evidence type="ECO:0000256" key="8">
    <source>
        <dbReference type="ARBA" id="ARBA00022679"/>
    </source>
</evidence>
<feature type="transmembrane region" description="Helical" evidence="19">
    <location>
        <begin position="289"/>
        <end position="311"/>
    </location>
</feature>
<organism evidence="20">
    <name type="scientific">Oryza sativa subsp. japonica</name>
    <name type="common">Rice</name>
    <dbReference type="NCBI Taxonomy" id="39947"/>
    <lineage>
        <taxon>Eukaryota</taxon>
        <taxon>Viridiplantae</taxon>
        <taxon>Streptophyta</taxon>
        <taxon>Embryophyta</taxon>
        <taxon>Tracheophyta</taxon>
        <taxon>Spermatophyta</taxon>
        <taxon>Magnoliopsida</taxon>
        <taxon>Liliopsida</taxon>
        <taxon>Poales</taxon>
        <taxon>Poaceae</taxon>
        <taxon>BOP clade</taxon>
        <taxon>Oryzoideae</taxon>
        <taxon>Oryzeae</taxon>
        <taxon>Oryzinae</taxon>
        <taxon>Oryza</taxon>
        <taxon>Oryza sativa</taxon>
    </lineage>
</organism>
<reference evidence="20" key="2">
    <citation type="submission" date="2008-12" db="EMBL/GenBank/DDBJ databases">
        <title>Improved gene annotation of the rice (Oryza sativa) genomes.</title>
        <authorList>
            <person name="Wang J."/>
            <person name="Li R."/>
            <person name="Fan W."/>
            <person name="Huang Q."/>
            <person name="Zhang J."/>
            <person name="Zhou Y."/>
            <person name="Hu Y."/>
            <person name="Zi S."/>
            <person name="Li J."/>
            <person name="Ni P."/>
            <person name="Zheng H."/>
            <person name="Zhang Y."/>
            <person name="Zhao M."/>
            <person name="Hao Q."/>
            <person name="McDermott J."/>
            <person name="Samudrala R."/>
            <person name="Kristiansen K."/>
            <person name="Wong G.K.-S."/>
        </authorList>
    </citation>
    <scope>NUCLEOTIDE SEQUENCE</scope>
</reference>
<evidence type="ECO:0000256" key="18">
    <source>
        <dbReference type="ARBA" id="ARBA00045078"/>
    </source>
</evidence>
<sequence length="432" mass="47299">MDARRRPAATAAAAAAAPADAQPRARPAAAVAAAEAADAELVLRAPNLRVVAAAMVAFLAPFSYLAFVHYPLDAALRRSILICGAMSFGGFVVVLRLVPVAARYLLRRGMWGKDINKRGLPMGEIRVPEALGIVVGIVYLVIAILFQHFNFTADSMWLVEYNAALASVCFMVLLGFIDDVLDVPWRVKLLLPTIAALPLLMAYAGGTSVSIPKPLTSYVGVAVLELGSLYKLFMLLLAVFCTNSINIHAGLNGLEVGQTVIISAAVLIHNVMRMRIGSSTDIEAQQAHAFSIYLVLPFLTTSLALLAFNWYPSSVFVGDTYTYFSGMALAVVGILGHFSETLLLFFLPEVLNFLCSVPQLFKFVPCPRHRLPRFDPHTGLLTGTKDGNLVNIFLRIFGRCTERTLCIRLLIFQALSCLFCFWLRYMITGWYK</sequence>
<evidence type="ECO:0000256" key="14">
    <source>
        <dbReference type="ARBA" id="ARBA00023136"/>
    </source>
</evidence>
<evidence type="ECO:0000256" key="10">
    <source>
        <dbReference type="ARBA" id="ARBA00022723"/>
    </source>
</evidence>
<evidence type="ECO:0000256" key="11">
    <source>
        <dbReference type="ARBA" id="ARBA00022824"/>
    </source>
</evidence>
<dbReference type="AlphaFoldDB" id="A3BN31"/>
<dbReference type="Pfam" id="PF00953">
    <property type="entry name" value="Glycos_transf_4"/>
    <property type="match status" value="1"/>
</dbReference>
<dbReference type="GO" id="GO:0006488">
    <property type="term" value="P:dolichol-linked oligosaccharide biosynthetic process"/>
    <property type="evidence" value="ECO:0007669"/>
    <property type="project" value="InterPro"/>
</dbReference>
<name>A3BN31_ORYSJ</name>
<feature type="transmembrane region" description="Helical" evidence="19">
    <location>
        <begin position="405"/>
        <end position="427"/>
    </location>
</feature>
<feature type="transmembrane region" description="Helical" evidence="19">
    <location>
        <begin position="125"/>
        <end position="146"/>
    </location>
</feature>
<keyword evidence="10" id="KW-0479">Metal-binding</keyword>
<keyword evidence="8" id="KW-0808">Transferase</keyword>
<dbReference type="EMBL" id="CM000144">
    <property type="protein sequence ID" value="EAZ40970.1"/>
    <property type="molecule type" value="Genomic_DNA"/>
</dbReference>